<dbReference type="GeneID" id="33360254"/>
<proteinExistence type="predicted"/>
<reference evidence="1" key="1">
    <citation type="journal article" date="2017" name="J. Phycol.">
        <title>Analysis of chloroplast genomes and a supermatrix inform reclassification of the Rhodomelaceae (Rhodophyta).</title>
        <authorList>
            <person name="Diaz-Tapia P."/>
            <person name="Maggs C.A."/>
            <person name="West J.A."/>
            <person name="Verbruggen H."/>
        </authorList>
    </citation>
    <scope>NUCLEOTIDE SEQUENCE</scope>
    <source>
        <strain evidence="1">PD1151</strain>
    </source>
</reference>
<keyword evidence="1" id="KW-0934">Plastid</keyword>
<dbReference type="EMBL" id="MF101445">
    <property type="protein sequence ID" value="ARW67012.1"/>
    <property type="molecule type" value="Genomic_DNA"/>
</dbReference>
<geneLocation type="chloroplast" evidence="1"/>
<dbReference type="RefSeq" id="YP_009397826.1">
    <property type="nucleotide sequence ID" value="NC_035289.1"/>
</dbReference>
<protein>
    <submittedName>
        <fullName evidence="1">Uncharacterized protein</fullName>
    </submittedName>
</protein>
<gene>
    <name evidence="1" type="primary">ConsOrf1</name>
</gene>
<sequence>MVYNLEDIYENQYNEYEYSTDSLSINEDDLDMPTGWSFICFDETINYYTNLKDKS</sequence>
<name>A0A1Z1MMC0_9FLOR</name>
<accession>A0A1Z1MMC0</accession>
<dbReference type="AlphaFoldDB" id="A0A1Z1MMC0"/>
<organism evidence="1">
    <name type="scientific">Sonderella linearis</name>
    <dbReference type="NCBI Taxonomy" id="110477"/>
    <lineage>
        <taxon>Eukaryota</taxon>
        <taxon>Rhodophyta</taxon>
        <taxon>Florideophyceae</taxon>
        <taxon>Rhodymeniophycidae</taxon>
        <taxon>Ceramiales</taxon>
        <taxon>Rhodomelaceae</taxon>
        <taxon>Sonderella</taxon>
    </lineage>
</organism>
<evidence type="ECO:0000313" key="1">
    <source>
        <dbReference type="EMBL" id="ARW67012.1"/>
    </source>
</evidence>
<keyword evidence="1" id="KW-0150">Chloroplast</keyword>